<protein>
    <submittedName>
        <fullName evidence="1">Uncharacterized protein</fullName>
    </submittedName>
</protein>
<evidence type="ECO:0000313" key="2">
    <source>
        <dbReference type="Proteomes" id="UP001190700"/>
    </source>
</evidence>
<dbReference type="Proteomes" id="UP001190700">
    <property type="component" value="Unassembled WGS sequence"/>
</dbReference>
<gene>
    <name evidence="1" type="ORF">CYMTET_22484</name>
</gene>
<dbReference type="AlphaFoldDB" id="A0AAE0G050"/>
<proteinExistence type="predicted"/>
<accession>A0AAE0G050</accession>
<comment type="caution">
    <text evidence="1">The sequence shown here is derived from an EMBL/GenBank/DDBJ whole genome shotgun (WGS) entry which is preliminary data.</text>
</comment>
<dbReference type="EMBL" id="LGRX02011340">
    <property type="protein sequence ID" value="KAK3269050.1"/>
    <property type="molecule type" value="Genomic_DNA"/>
</dbReference>
<evidence type="ECO:0000313" key="1">
    <source>
        <dbReference type="EMBL" id="KAK3269050.1"/>
    </source>
</evidence>
<keyword evidence="2" id="KW-1185">Reference proteome</keyword>
<reference evidence="1 2" key="1">
    <citation type="journal article" date="2015" name="Genome Biol. Evol.">
        <title>Comparative Genomics of a Bacterivorous Green Alga Reveals Evolutionary Causalities and Consequences of Phago-Mixotrophic Mode of Nutrition.</title>
        <authorList>
            <person name="Burns J.A."/>
            <person name="Paasch A."/>
            <person name="Narechania A."/>
            <person name="Kim E."/>
        </authorList>
    </citation>
    <scope>NUCLEOTIDE SEQUENCE [LARGE SCALE GENOMIC DNA]</scope>
    <source>
        <strain evidence="1 2">PLY_AMNH</strain>
    </source>
</reference>
<name>A0AAE0G050_9CHLO</name>
<organism evidence="1 2">
    <name type="scientific">Cymbomonas tetramitiformis</name>
    <dbReference type="NCBI Taxonomy" id="36881"/>
    <lineage>
        <taxon>Eukaryota</taxon>
        <taxon>Viridiplantae</taxon>
        <taxon>Chlorophyta</taxon>
        <taxon>Pyramimonadophyceae</taxon>
        <taxon>Pyramimonadales</taxon>
        <taxon>Pyramimonadaceae</taxon>
        <taxon>Cymbomonas</taxon>
    </lineage>
</organism>
<sequence length="138" mass="15571">MLYQWRDPMCYGVLAHRLARGEQLDHPSIGPDGLKHDEMLLCILGKTDAKLEAELQRSTQAEYRSKAEQFRRNHVVHNCVRRIPRTSKKSELQLVTDKAALLQLRAYTVLACITFGGQTLVLAIAAEARESGLREAVD</sequence>